<dbReference type="AlphaFoldDB" id="A0AAV5AVV2"/>
<dbReference type="Gene3D" id="3.30.2350.10">
    <property type="entry name" value="Pseudouridine synthase"/>
    <property type="match status" value="1"/>
</dbReference>
<keyword evidence="5" id="KW-0413">Isomerase</keyword>
<comment type="caution">
    <text evidence="8">The sequence shown here is derived from an EMBL/GenBank/DDBJ whole genome shotgun (WGS) entry which is preliminary data.</text>
</comment>
<evidence type="ECO:0000256" key="4">
    <source>
        <dbReference type="ARBA" id="ARBA00022694"/>
    </source>
</evidence>
<proteinExistence type="inferred from homology"/>
<dbReference type="InterPro" id="IPR020103">
    <property type="entry name" value="PsdUridine_synth_cat_dom_sf"/>
</dbReference>
<evidence type="ECO:0000313" key="8">
    <source>
        <dbReference type="EMBL" id="GJJ16015.1"/>
    </source>
</evidence>
<accession>A0AAV5AVV2</accession>
<dbReference type="GO" id="GO:0003723">
    <property type="term" value="F:RNA binding"/>
    <property type="evidence" value="ECO:0007669"/>
    <property type="project" value="InterPro"/>
</dbReference>
<comment type="catalytic activity">
    <reaction evidence="1">
        <text>a uridine in mRNA = a pseudouridine in mRNA</text>
        <dbReference type="Rhea" id="RHEA:56644"/>
        <dbReference type="Rhea" id="RHEA-COMP:14658"/>
        <dbReference type="Rhea" id="RHEA-COMP:14659"/>
        <dbReference type="ChEBI" id="CHEBI:65314"/>
        <dbReference type="ChEBI" id="CHEBI:65315"/>
    </reaction>
</comment>
<evidence type="ECO:0000256" key="2">
    <source>
        <dbReference type="ARBA" id="ARBA00008999"/>
    </source>
</evidence>
<dbReference type="GO" id="GO:1990481">
    <property type="term" value="P:mRNA pseudouridine synthesis"/>
    <property type="evidence" value="ECO:0007669"/>
    <property type="project" value="TreeGrafter"/>
</dbReference>
<protein>
    <recommendedName>
        <fullName evidence="3">tRNA pseudouridine(55) synthase</fullName>
        <ecNumber evidence="3">5.4.99.25</ecNumber>
    </recommendedName>
</protein>
<dbReference type="NCBIfam" id="TIGR00431">
    <property type="entry name" value="TruB"/>
    <property type="match status" value="1"/>
</dbReference>
<dbReference type="GO" id="GO:0006400">
    <property type="term" value="P:tRNA modification"/>
    <property type="evidence" value="ECO:0007669"/>
    <property type="project" value="TreeGrafter"/>
</dbReference>
<evidence type="ECO:0000259" key="7">
    <source>
        <dbReference type="Pfam" id="PF01509"/>
    </source>
</evidence>
<dbReference type="HAMAP" id="MF_01080">
    <property type="entry name" value="TruB_bact"/>
    <property type="match status" value="1"/>
</dbReference>
<dbReference type="PANTHER" id="PTHR13767">
    <property type="entry name" value="TRNA-PSEUDOURIDINE SYNTHASE"/>
    <property type="match status" value="1"/>
</dbReference>
<dbReference type="InterPro" id="IPR002501">
    <property type="entry name" value="PsdUridine_synth_N"/>
</dbReference>
<dbReference type="Pfam" id="PF01509">
    <property type="entry name" value="TruB_N"/>
    <property type="match status" value="1"/>
</dbReference>
<sequence>MPKVGSSTVNCLFGIIKPSGPASMSVVNSLKPLLSSSSLFYAENLKSKKGGNSKKFSKRSLKHMIKIGTGGTLDPLADGVLVLGIGEGTKQLGKFLDCVKEYQTTCLLGCETDTYDSQGIRVREAPWSHVTRTKIEQVLDSFRGEIMQTPPIFSALKMDGRPLYEYAREGIPLPKPIPPRKVTVHSLEVVDWLEGHSHQYQWPEKTMSATAKQKLKQAVAGITGSASSTALDDDPDPKSSTDDTDGGDDDKPHPPAFILKMTVSGGTYVRSIAHDIGHAVGSAAYVVTLTRLRQGDFTLSPEKDRDKSCVPWEVFEQAIKENENDEETADKDEQGHRKWENEVLDKLVLYEPSNSS</sequence>
<feature type="region of interest" description="Disordered" evidence="6">
    <location>
        <begin position="218"/>
        <end position="256"/>
    </location>
</feature>
<evidence type="ECO:0000313" key="9">
    <source>
        <dbReference type="Proteomes" id="UP001050691"/>
    </source>
</evidence>
<organism evidence="8 9">
    <name type="scientific">Clathrus columnatus</name>
    <dbReference type="NCBI Taxonomy" id="1419009"/>
    <lineage>
        <taxon>Eukaryota</taxon>
        <taxon>Fungi</taxon>
        <taxon>Dikarya</taxon>
        <taxon>Basidiomycota</taxon>
        <taxon>Agaricomycotina</taxon>
        <taxon>Agaricomycetes</taxon>
        <taxon>Phallomycetidae</taxon>
        <taxon>Phallales</taxon>
        <taxon>Clathraceae</taxon>
        <taxon>Clathrus</taxon>
    </lineage>
</organism>
<dbReference type="SUPFAM" id="SSF55120">
    <property type="entry name" value="Pseudouridine synthase"/>
    <property type="match status" value="1"/>
</dbReference>
<evidence type="ECO:0000256" key="3">
    <source>
        <dbReference type="ARBA" id="ARBA00012787"/>
    </source>
</evidence>
<name>A0AAV5AVV2_9AGAM</name>
<dbReference type="GO" id="GO:0160148">
    <property type="term" value="F:tRNA pseudouridine(55) synthase activity"/>
    <property type="evidence" value="ECO:0007669"/>
    <property type="project" value="UniProtKB-EC"/>
</dbReference>
<feature type="domain" description="Pseudouridine synthase II N-terminal" evidence="7">
    <location>
        <begin position="62"/>
        <end position="193"/>
    </location>
</feature>
<evidence type="ECO:0000256" key="1">
    <source>
        <dbReference type="ARBA" id="ARBA00001166"/>
    </source>
</evidence>
<dbReference type="Proteomes" id="UP001050691">
    <property type="component" value="Unassembled WGS sequence"/>
</dbReference>
<gene>
    <name evidence="8" type="ORF">Clacol_010294</name>
</gene>
<dbReference type="EMBL" id="BPWL01000012">
    <property type="protein sequence ID" value="GJJ16015.1"/>
    <property type="molecule type" value="Genomic_DNA"/>
</dbReference>
<evidence type="ECO:0000256" key="6">
    <source>
        <dbReference type="SAM" id="MobiDB-lite"/>
    </source>
</evidence>
<dbReference type="InterPro" id="IPR014780">
    <property type="entry name" value="tRNA_psdUridine_synth_TruB"/>
</dbReference>
<dbReference type="EC" id="5.4.99.25" evidence="3"/>
<keyword evidence="4" id="KW-0819">tRNA processing</keyword>
<feature type="region of interest" description="Disordered" evidence="6">
    <location>
        <begin position="319"/>
        <end position="339"/>
    </location>
</feature>
<dbReference type="PANTHER" id="PTHR13767:SF2">
    <property type="entry name" value="PSEUDOURIDYLATE SYNTHASE TRUB1"/>
    <property type="match status" value="1"/>
</dbReference>
<comment type="similarity">
    <text evidence="2">Belongs to the pseudouridine synthase TruB family.</text>
</comment>
<dbReference type="GO" id="GO:0005634">
    <property type="term" value="C:nucleus"/>
    <property type="evidence" value="ECO:0007669"/>
    <property type="project" value="TreeGrafter"/>
</dbReference>
<reference evidence="8" key="1">
    <citation type="submission" date="2021-10" db="EMBL/GenBank/DDBJ databases">
        <title>De novo Genome Assembly of Clathrus columnatus (Basidiomycota, Fungi) Using Illumina and Nanopore Sequence Data.</title>
        <authorList>
            <person name="Ogiso-Tanaka E."/>
            <person name="Itagaki H."/>
            <person name="Hosoya T."/>
            <person name="Hosaka K."/>
        </authorList>
    </citation>
    <scope>NUCLEOTIDE SEQUENCE</scope>
    <source>
        <strain evidence="8">MO-923</strain>
    </source>
</reference>
<evidence type="ECO:0000256" key="5">
    <source>
        <dbReference type="ARBA" id="ARBA00023235"/>
    </source>
</evidence>
<keyword evidence="9" id="KW-1185">Reference proteome</keyword>